<dbReference type="Proteomes" id="UP000324222">
    <property type="component" value="Unassembled WGS sequence"/>
</dbReference>
<accession>A0A5B7JWB9</accession>
<organism evidence="1 2">
    <name type="scientific">Portunus trituberculatus</name>
    <name type="common">Swimming crab</name>
    <name type="synonym">Neptunus trituberculatus</name>
    <dbReference type="NCBI Taxonomy" id="210409"/>
    <lineage>
        <taxon>Eukaryota</taxon>
        <taxon>Metazoa</taxon>
        <taxon>Ecdysozoa</taxon>
        <taxon>Arthropoda</taxon>
        <taxon>Crustacea</taxon>
        <taxon>Multicrustacea</taxon>
        <taxon>Malacostraca</taxon>
        <taxon>Eumalacostraca</taxon>
        <taxon>Eucarida</taxon>
        <taxon>Decapoda</taxon>
        <taxon>Pleocyemata</taxon>
        <taxon>Brachyura</taxon>
        <taxon>Eubrachyura</taxon>
        <taxon>Portunoidea</taxon>
        <taxon>Portunidae</taxon>
        <taxon>Portuninae</taxon>
        <taxon>Portunus</taxon>
    </lineage>
</organism>
<gene>
    <name evidence="1" type="ORF">E2C01_094124</name>
</gene>
<protein>
    <submittedName>
        <fullName evidence="1">Uncharacterized protein</fullName>
    </submittedName>
</protein>
<proteinExistence type="predicted"/>
<dbReference type="EMBL" id="VSRR010115372">
    <property type="protein sequence ID" value="MPC98743.1"/>
    <property type="molecule type" value="Genomic_DNA"/>
</dbReference>
<dbReference type="OrthoDB" id="6364030at2759"/>
<reference evidence="1 2" key="1">
    <citation type="submission" date="2019-05" db="EMBL/GenBank/DDBJ databases">
        <title>Another draft genome of Portunus trituberculatus and its Hox gene families provides insights of decapod evolution.</title>
        <authorList>
            <person name="Jeong J.-H."/>
            <person name="Song I."/>
            <person name="Kim S."/>
            <person name="Choi T."/>
            <person name="Kim D."/>
            <person name="Ryu S."/>
            <person name="Kim W."/>
        </authorList>
    </citation>
    <scope>NUCLEOTIDE SEQUENCE [LARGE SCALE GENOMIC DNA]</scope>
    <source>
        <tissue evidence="1">Muscle</tissue>
    </source>
</reference>
<name>A0A5B7JWB9_PORTR</name>
<evidence type="ECO:0000313" key="1">
    <source>
        <dbReference type="EMBL" id="MPC98743.1"/>
    </source>
</evidence>
<keyword evidence="2" id="KW-1185">Reference proteome</keyword>
<comment type="caution">
    <text evidence="1">The sequence shown here is derived from an EMBL/GenBank/DDBJ whole genome shotgun (WGS) entry which is preliminary data.</text>
</comment>
<dbReference type="AlphaFoldDB" id="A0A5B7JWB9"/>
<sequence length="149" mass="16132">MVVSRSQAAMAAMAGKLSFGGAALPLQEDVKIPGVQVDRGLRFDSQRRGGDCSVQQGIGAKVPHLAGLHHPLRASTHSTRTVLNGGDAVEVPRSQGCQHQRIFAGHISRMWNLFTAAVPHVQEMNTHSVKLMAHKWKQTLPTPLTLIMT</sequence>
<evidence type="ECO:0000313" key="2">
    <source>
        <dbReference type="Proteomes" id="UP000324222"/>
    </source>
</evidence>